<dbReference type="RefSeq" id="WP_037934198.1">
    <property type="nucleotide sequence ID" value="NZ_JBFADL010000032.1"/>
</dbReference>
<organism evidence="2 3">
    <name type="scientific">Streptomyces toyocaensis</name>
    <dbReference type="NCBI Taxonomy" id="55952"/>
    <lineage>
        <taxon>Bacteria</taxon>
        <taxon>Bacillati</taxon>
        <taxon>Actinomycetota</taxon>
        <taxon>Actinomycetes</taxon>
        <taxon>Kitasatosporales</taxon>
        <taxon>Streptomycetaceae</taxon>
        <taxon>Streptomyces</taxon>
    </lineage>
</organism>
<evidence type="ECO:0000313" key="2">
    <source>
        <dbReference type="EMBL" id="KES06263.1"/>
    </source>
</evidence>
<keyword evidence="1" id="KW-1133">Transmembrane helix</keyword>
<evidence type="ECO:0000256" key="1">
    <source>
        <dbReference type="SAM" id="Phobius"/>
    </source>
</evidence>
<feature type="transmembrane region" description="Helical" evidence="1">
    <location>
        <begin position="12"/>
        <end position="39"/>
    </location>
</feature>
<dbReference type="Proteomes" id="UP000028341">
    <property type="component" value="Unassembled WGS sequence"/>
</dbReference>
<keyword evidence="3" id="KW-1185">Reference proteome</keyword>
<sequence>MSRSVVGLMTGMALGFAAYFGDFWAFLLVLGLGVVGLVVGRFMEGDLEPGDFVRRRDRQDRIRDDRRRARGDWRQ</sequence>
<evidence type="ECO:0008006" key="4">
    <source>
        <dbReference type="Google" id="ProtNLM"/>
    </source>
</evidence>
<dbReference type="STRING" id="55952.BU52_16180"/>
<comment type="caution">
    <text evidence="2">The sequence shown here is derived from an EMBL/GenBank/DDBJ whole genome shotgun (WGS) entry which is preliminary data.</text>
</comment>
<accession>A0A081XRU0</accession>
<dbReference type="EMBL" id="JFCB01000012">
    <property type="protein sequence ID" value="KES06263.1"/>
    <property type="molecule type" value="Genomic_DNA"/>
</dbReference>
<evidence type="ECO:0000313" key="3">
    <source>
        <dbReference type="Proteomes" id="UP000028341"/>
    </source>
</evidence>
<protein>
    <recommendedName>
        <fullName evidence="4">Small integral membrane protein</fullName>
    </recommendedName>
</protein>
<keyword evidence="1" id="KW-0472">Membrane</keyword>
<gene>
    <name evidence="2" type="ORF">BU52_16180</name>
</gene>
<reference evidence="2 3" key="1">
    <citation type="submission" date="2014-02" db="EMBL/GenBank/DDBJ databases">
        <title>The genome announcement of Streptomyces toyocaensis NRRL15009.</title>
        <authorList>
            <person name="Hong H.-J."/>
            <person name="Kwun M.J."/>
        </authorList>
    </citation>
    <scope>NUCLEOTIDE SEQUENCE [LARGE SCALE GENOMIC DNA]</scope>
    <source>
        <strain evidence="2 3">NRRL 15009</strain>
    </source>
</reference>
<keyword evidence="1" id="KW-0812">Transmembrane</keyword>
<name>A0A081XRU0_STRTO</name>
<proteinExistence type="predicted"/>
<dbReference type="AlphaFoldDB" id="A0A081XRU0"/>
<dbReference type="eggNOG" id="ENOG5031QHZ">
    <property type="taxonomic scope" value="Bacteria"/>
</dbReference>